<dbReference type="InterPro" id="IPR003961">
    <property type="entry name" value="FN3_dom"/>
</dbReference>
<evidence type="ECO:0000256" key="1">
    <source>
        <dbReference type="SAM" id="MobiDB-lite"/>
    </source>
</evidence>
<organism evidence="2 3">
    <name type="scientific">Caligus rogercresseyi</name>
    <name type="common">Sea louse</name>
    <dbReference type="NCBI Taxonomy" id="217165"/>
    <lineage>
        <taxon>Eukaryota</taxon>
        <taxon>Metazoa</taxon>
        <taxon>Ecdysozoa</taxon>
        <taxon>Arthropoda</taxon>
        <taxon>Crustacea</taxon>
        <taxon>Multicrustacea</taxon>
        <taxon>Hexanauplia</taxon>
        <taxon>Copepoda</taxon>
        <taxon>Siphonostomatoida</taxon>
        <taxon>Caligidae</taxon>
        <taxon>Caligus</taxon>
    </lineage>
</organism>
<accession>A0A7T8JVX9</accession>
<gene>
    <name evidence="2" type="ORF">FKW44_020810</name>
</gene>
<protein>
    <submittedName>
        <fullName evidence="2">Hemicentin1like</fullName>
    </submittedName>
</protein>
<sequence length="201" mass="22138">MPHHTSVAIRNHTASTIVVHCLPGFNGGLSQIFVIDVFETAMNNTQILISSNKSASSDHIEVRGLTPESNYILSIKSVNERGESAPIYLGGKTEGYIHYLPVKNEFSRLPLLFIIIGRQKEDDEGRSNASEMNNRLEHSSSSEAGGTPLLRQHQPCTHCSRSQLLSASSPVERTVIRTFSVDKKRPICPICNPLGNTPYPD</sequence>
<reference evidence="3" key="1">
    <citation type="submission" date="2021-01" db="EMBL/GenBank/DDBJ databases">
        <title>Caligus Genome Assembly.</title>
        <authorList>
            <person name="Gallardo-Escarate C."/>
        </authorList>
    </citation>
    <scope>NUCLEOTIDE SEQUENCE [LARGE SCALE GENOMIC DNA]</scope>
</reference>
<name>A0A7T8JVX9_CALRO</name>
<dbReference type="SUPFAM" id="SSF49265">
    <property type="entry name" value="Fibronectin type III"/>
    <property type="match status" value="1"/>
</dbReference>
<feature type="region of interest" description="Disordered" evidence="1">
    <location>
        <begin position="123"/>
        <end position="153"/>
    </location>
</feature>
<dbReference type="EMBL" id="CP045904">
    <property type="protein sequence ID" value="QQP35875.1"/>
    <property type="molecule type" value="Genomic_DNA"/>
</dbReference>
<proteinExistence type="predicted"/>
<dbReference type="Proteomes" id="UP000595437">
    <property type="component" value="Chromosome 15"/>
</dbReference>
<dbReference type="Gene3D" id="2.60.40.10">
    <property type="entry name" value="Immunoglobulins"/>
    <property type="match status" value="1"/>
</dbReference>
<dbReference type="CDD" id="cd00063">
    <property type="entry name" value="FN3"/>
    <property type="match status" value="1"/>
</dbReference>
<dbReference type="InterPro" id="IPR036116">
    <property type="entry name" value="FN3_sf"/>
</dbReference>
<keyword evidence="3" id="KW-1185">Reference proteome</keyword>
<evidence type="ECO:0000313" key="3">
    <source>
        <dbReference type="Proteomes" id="UP000595437"/>
    </source>
</evidence>
<evidence type="ECO:0000313" key="2">
    <source>
        <dbReference type="EMBL" id="QQP35875.1"/>
    </source>
</evidence>
<dbReference type="InterPro" id="IPR013783">
    <property type="entry name" value="Ig-like_fold"/>
</dbReference>
<dbReference type="AlphaFoldDB" id="A0A7T8JVX9"/>
<dbReference type="OrthoDB" id="10006996at2759"/>